<dbReference type="EMBL" id="JAMZFT010000002">
    <property type="protein sequence ID" value="MCP1336259.1"/>
    <property type="molecule type" value="Genomic_DNA"/>
</dbReference>
<protein>
    <submittedName>
        <fullName evidence="2">MaoC family dehydratase</fullName>
    </submittedName>
</protein>
<evidence type="ECO:0000259" key="1">
    <source>
        <dbReference type="Pfam" id="PF01575"/>
    </source>
</evidence>
<dbReference type="Proteomes" id="UP001055804">
    <property type="component" value="Unassembled WGS sequence"/>
</dbReference>
<dbReference type="Gene3D" id="3.10.129.10">
    <property type="entry name" value="Hotdog Thioesterase"/>
    <property type="match status" value="1"/>
</dbReference>
<keyword evidence="3" id="KW-1185">Reference proteome</keyword>
<reference evidence="2" key="1">
    <citation type="submission" date="2022-06" db="EMBL/GenBank/DDBJ databases">
        <title>Isolation and Genomics of Futiania mangrovii gen. nov., sp. nov., a Rare and Metabolically-versatile member in the Class Alphaproteobacteria.</title>
        <authorList>
            <person name="Liu L."/>
            <person name="Huang W.-C."/>
            <person name="Pan J."/>
            <person name="Li J."/>
            <person name="Huang Y."/>
            <person name="Du H."/>
            <person name="Liu Y."/>
            <person name="Li M."/>
        </authorList>
    </citation>
    <scope>NUCLEOTIDE SEQUENCE</scope>
    <source>
        <strain evidence="2">FT118</strain>
    </source>
</reference>
<sequence length="144" mass="15692">MTETPLAPGAEFRSYGRTITETDLVNFTGLAGLKLPIFIDDDYATNRGPYGGRIVPGFLTASLTAGMMESVLGSRIRAGLGFDKFRFTALVRPGDTIHARFRVESVRTSKAGTDDVVVLSIRAFNQRDEQVLEFLATVLMSRAG</sequence>
<dbReference type="SUPFAM" id="SSF54637">
    <property type="entry name" value="Thioesterase/thiol ester dehydrase-isomerase"/>
    <property type="match status" value="1"/>
</dbReference>
<dbReference type="RefSeq" id="WP_269332226.1">
    <property type="nucleotide sequence ID" value="NZ_JAMZFT010000002.1"/>
</dbReference>
<dbReference type="InterPro" id="IPR052342">
    <property type="entry name" value="MCH/BMMD"/>
</dbReference>
<gene>
    <name evidence="2" type="ORF">NJQ99_07570</name>
</gene>
<evidence type="ECO:0000313" key="2">
    <source>
        <dbReference type="EMBL" id="MCP1336259.1"/>
    </source>
</evidence>
<evidence type="ECO:0000313" key="3">
    <source>
        <dbReference type="Proteomes" id="UP001055804"/>
    </source>
</evidence>
<proteinExistence type="predicted"/>
<accession>A0A9J6PEQ5</accession>
<dbReference type="Pfam" id="PF01575">
    <property type="entry name" value="MaoC_dehydratas"/>
    <property type="match status" value="1"/>
</dbReference>
<dbReference type="CDD" id="cd03441">
    <property type="entry name" value="R_hydratase_like"/>
    <property type="match status" value="1"/>
</dbReference>
<feature type="domain" description="MaoC-like" evidence="1">
    <location>
        <begin position="8"/>
        <end position="113"/>
    </location>
</feature>
<dbReference type="AlphaFoldDB" id="A0A9J6PEQ5"/>
<comment type="caution">
    <text evidence="2">The sequence shown here is derived from an EMBL/GenBank/DDBJ whole genome shotgun (WGS) entry which is preliminary data.</text>
</comment>
<dbReference type="PANTHER" id="PTHR43664">
    <property type="entry name" value="MONOAMINE OXIDASE-RELATED"/>
    <property type="match status" value="1"/>
</dbReference>
<dbReference type="InterPro" id="IPR029069">
    <property type="entry name" value="HotDog_dom_sf"/>
</dbReference>
<dbReference type="InterPro" id="IPR002539">
    <property type="entry name" value="MaoC-like_dom"/>
</dbReference>
<dbReference type="PANTHER" id="PTHR43664:SF1">
    <property type="entry name" value="BETA-METHYLMALYL-COA DEHYDRATASE"/>
    <property type="match status" value="1"/>
</dbReference>
<name>A0A9J6PEQ5_9PROT</name>
<organism evidence="2 3">
    <name type="scientific">Futiania mangrovi</name>
    <dbReference type="NCBI Taxonomy" id="2959716"/>
    <lineage>
        <taxon>Bacteria</taxon>
        <taxon>Pseudomonadati</taxon>
        <taxon>Pseudomonadota</taxon>
        <taxon>Alphaproteobacteria</taxon>
        <taxon>Futianiales</taxon>
        <taxon>Futianiaceae</taxon>
        <taxon>Futiania</taxon>
    </lineage>
</organism>